<evidence type="ECO:0000256" key="1">
    <source>
        <dbReference type="ARBA" id="ARBA00010211"/>
    </source>
</evidence>
<dbReference type="SUPFAM" id="SSF56529">
    <property type="entry name" value="FAH"/>
    <property type="match status" value="1"/>
</dbReference>
<dbReference type="AlphaFoldDB" id="A0A1T5FAU6"/>
<gene>
    <name evidence="4" type="ORF">SAMN06295920_1094</name>
</gene>
<dbReference type="EMBL" id="FUYM01000009">
    <property type="protein sequence ID" value="SKB93281.1"/>
    <property type="molecule type" value="Genomic_DNA"/>
</dbReference>
<keyword evidence="2" id="KW-0479">Metal-binding</keyword>
<dbReference type="Pfam" id="PF01557">
    <property type="entry name" value="FAA_hydrolase"/>
    <property type="match status" value="1"/>
</dbReference>
<dbReference type="PANTHER" id="PTHR42796">
    <property type="entry name" value="FUMARYLACETOACETATE HYDROLASE DOMAIN-CONTAINING PROTEIN 2A-RELATED"/>
    <property type="match status" value="1"/>
</dbReference>
<dbReference type="InterPro" id="IPR036663">
    <property type="entry name" value="Fumarylacetoacetase_C_sf"/>
</dbReference>
<dbReference type="STRING" id="439228.SAMN06295920_1094"/>
<evidence type="ECO:0000259" key="3">
    <source>
        <dbReference type="Pfam" id="PF01557"/>
    </source>
</evidence>
<dbReference type="GO" id="GO:0046872">
    <property type="term" value="F:metal ion binding"/>
    <property type="evidence" value="ECO:0007669"/>
    <property type="project" value="UniProtKB-KW"/>
</dbReference>
<dbReference type="Proteomes" id="UP000189818">
    <property type="component" value="Unassembled WGS sequence"/>
</dbReference>
<evidence type="ECO:0000313" key="4">
    <source>
        <dbReference type="EMBL" id="SKB93281.1"/>
    </source>
</evidence>
<dbReference type="InterPro" id="IPR051121">
    <property type="entry name" value="FAH"/>
</dbReference>
<dbReference type="GO" id="GO:0019752">
    <property type="term" value="P:carboxylic acid metabolic process"/>
    <property type="evidence" value="ECO:0007669"/>
    <property type="project" value="UniProtKB-ARBA"/>
</dbReference>
<feature type="domain" description="Fumarylacetoacetase-like C-terminal" evidence="3">
    <location>
        <begin position="78"/>
        <end position="287"/>
    </location>
</feature>
<comment type="similarity">
    <text evidence="1">Belongs to the FAH family.</text>
</comment>
<proteinExistence type="inferred from homology"/>
<dbReference type="PANTHER" id="PTHR42796:SF4">
    <property type="entry name" value="FUMARYLACETOACETATE HYDROLASE DOMAIN-CONTAINING PROTEIN 2A"/>
    <property type="match status" value="1"/>
</dbReference>
<name>A0A1T5FAU6_9SPHN</name>
<dbReference type="GO" id="GO:0016853">
    <property type="term" value="F:isomerase activity"/>
    <property type="evidence" value="ECO:0007669"/>
    <property type="project" value="UniProtKB-ARBA"/>
</dbReference>
<organism evidence="4 5">
    <name type="scientific">Rhizorhabdus histidinilytica</name>
    <dbReference type="NCBI Taxonomy" id="439228"/>
    <lineage>
        <taxon>Bacteria</taxon>
        <taxon>Pseudomonadati</taxon>
        <taxon>Pseudomonadota</taxon>
        <taxon>Alphaproteobacteria</taxon>
        <taxon>Sphingomonadales</taxon>
        <taxon>Sphingomonadaceae</taxon>
        <taxon>Rhizorhabdus</taxon>
    </lineage>
</organism>
<evidence type="ECO:0000313" key="5">
    <source>
        <dbReference type="Proteomes" id="UP000189818"/>
    </source>
</evidence>
<accession>A0A1T5FAU6</accession>
<evidence type="ECO:0000256" key="2">
    <source>
        <dbReference type="ARBA" id="ARBA00022723"/>
    </source>
</evidence>
<dbReference type="RefSeq" id="WP_079649607.1">
    <property type="nucleotide sequence ID" value="NZ_FUYM01000009.1"/>
</dbReference>
<keyword evidence="5" id="KW-1185">Reference proteome</keyword>
<dbReference type="Gene3D" id="3.90.850.10">
    <property type="entry name" value="Fumarylacetoacetase-like, C-terminal domain"/>
    <property type="match status" value="1"/>
</dbReference>
<dbReference type="InterPro" id="IPR011234">
    <property type="entry name" value="Fumarylacetoacetase-like_C"/>
</dbReference>
<reference evidence="5" key="1">
    <citation type="submission" date="2017-02" db="EMBL/GenBank/DDBJ databases">
        <authorList>
            <person name="Varghese N."/>
            <person name="Submissions S."/>
        </authorList>
    </citation>
    <scope>NUCLEOTIDE SEQUENCE [LARGE SCALE GENOMIC DNA]</scope>
    <source>
        <strain evidence="5">UM2</strain>
    </source>
</reference>
<sequence length="298" mass="31639">MKLATIALDGAAVPALVRDGAVLPFASLAPDLPASIEALLAGGDEAMARVRRAADRAGQGIALADARLLAPLTRPSKLLGIGFNYSSHVEEVRAKGIPIPDLSNQIWFNKQVSAIAGPFDPIHLPASSEQLDYECELGIVIGRRCRHVVAADARKVIAGYLVANDVSVRDWQLKAPTATLGKSFDTHAPIGPWITTADEVATPDDLAIRTLVDGTVVQDGRTSELVNGIDAMVAYLTQVMTLEPGDILLTGTPSGVAAGRNPPTWLREGQVVRVEIEGLGHIENRVVAEPLDQTSFIR</sequence>
<dbReference type="FunFam" id="3.90.850.10:FF:000002">
    <property type="entry name" value="2-hydroxyhepta-2,4-diene-1,7-dioate isomerase"/>
    <property type="match status" value="1"/>
</dbReference>
<dbReference type="OrthoDB" id="5197601at2"/>
<protein>
    <submittedName>
        <fullName evidence="4">2-keto-4-pentenoate hydratase/2-oxohepta-3-ene-1,7-dioic acid hydratase (Catechol pathway)</fullName>
    </submittedName>
</protein>